<dbReference type="EMBL" id="JAUHHV010000010">
    <property type="protein sequence ID" value="KAK1410962.1"/>
    <property type="molecule type" value="Genomic_DNA"/>
</dbReference>
<protein>
    <submittedName>
        <fullName evidence="1">Uncharacterized protein</fullName>
    </submittedName>
</protein>
<proteinExistence type="predicted"/>
<evidence type="ECO:0000313" key="1">
    <source>
        <dbReference type="EMBL" id="KAK1410962.1"/>
    </source>
</evidence>
<comment type="caution">
    <text evidence="1">The sequence shown here is derived from an EMBL/GenBank/DDBJ whole genome shotgun (WGS) entry which is preliminary data.</text>
</comment>
<accession>A0AAD8JUQ9</accession>
<sequence length="86" mass="9612">MFADATDDVVVTHNKVKAYKLYKEERTQNIPSSISSIKAGNEDIKINNIPTFPSPASSLFSLLDQDCDGRFCSGYQNPRTHVCKED</sequence>
<name>A0AAD8JUQ9_TARER</name>
<evidence type="ECO:0000313" key="2">
    <source>
        <dbReference type="Proteomes" id="UP001229421"/>
    </source>
</evidence>
<reference evidence="1" key="1">
    <citation type="journal article" date="2023" name="bioRxiv">
        <title>Improved chromosome-level genome assembly for marigold (Tagetes erecta).</title>
        <authorList>
            <person name="Jiang F."/>
            <person name="Yuan L."/>
            <person name="Wang S."/>
            <person name="Wang H."/>
            <person name="Xu D."/>
            <person name="Wang A."/>
            <person name="Fan W."/>
        </authorList>
    </citation>
    <scope>NUCLEOTIDE SEQUENCE</scope>
    <source>
        <strain evidence="1">WSJ</strain>
        <tissue evidence="1">Leaf</tissue>
    </source>
</reference>
<keyword evidence="2" id="KW-1185">Reference proteome</keyword>
<dbReference type="AlphaFoldDB" id="A0AAD8JUQ9"/>
<dbReference type="Proteomes" id="UP001229421">
    <property type="component" value="Unassembled WGS sequence"/>
</dbReference>
<gene>
    <name evidence="1" type="ORF">QVD17_37505</name>
</gene>
<organism evidence="1 2">
    <name type="scientific">Tagetes erecta</name>
    <name type="common">African marigold</name>
    <dbReference type="NCBI Taxonomy" id="13708"/>
    <lineage>
        <taxon>Eukaryota</taxon>
        <taxon>Viridiplantae</taxon>
        <taxon>Streptophyta</taxon>
        <taxon>Embryophyta</taxon>
        <taxon>Tracheophyta</taxon>
        <taxon>Spermatophyta</taxon>
        <taxon>Magnoliopsida</taxon>
        <taxon>eudicotyledons</taxon>
        <taxon>Gunneridae</taxon>
        <taxon>Pentapetalae</taxon>
        <taxon>asterids</taxon>
        <taxon>campanulids</taxon>
        <taxon>Asterales</taxon>
        <taxon>Asteraceae</taxon>
        <taxon>Asteroideae</taxon>
        <taxon>Heliantheae alliance</taxon>
        <taxon>Tageteae</taxon>
        <taxon>Tagetes</taxon>
    </lineage>
</organism>